<dbReference type="GO" id="GO:0003677">
    <property type="term" value="F:DNA binding"/>
    <property type="evidence" value="ECO:0007669"/>
    <property type="project" value="InterPro"/>
</dbReference>
<dbReference type="GO" id="GO:0005524">
    <property type="term" value="F:ATP binding"/>
    <property type="evidence" value="ECO:0007669"/>
    <property type="project" value="InterPro"/>
</dbReference>
<gene>
    <name evidence="3" type="ORF">MNB_SV-3-1171</name>
</gene>
<dbReference type="InterPro" id="IPR006935">
    <property type="entry name" value="Helicase/UvrB_N"/>
</dbReference>
<dbReference type="Pfam" id="PF04851">
    <property type="entry name" value="ResIII"/>
    <property type="match status" value="1"/>
</dbReference>
<evidence type="ECO:0000259" key="2">
    <source>
        <dbReference type="Pfam" id="PF19778"/>
    </source>
</evidence>
<dbReference type="AlphaFoldDB" id="A0A1W1CMC7"/>
<feature type="domain" description="Helicase/UvrB N-terminal" evidence="1">
    <location>
        <begin position="77"/>
        <end position="254"/>
    </location>
</feature>
<dbReference type="SUPFAM" id="SSF52540">
    <property type="entry name" value="P-loop containing nucleoside triphosphate hydrolases"/>
    <property type="match status" value="2"/>
</dbReference>
<accession>A0A1W1CMC7</accession>
<protein>
    <submittedName>
        <fullName evidence="3">Type III restriction-modification system restriction subunit</fullName>
        <ecNumber evidence="3">3.1.21.5</ecNumber>
    </submittedName>
</protein>
<keyword evidence="3" id="KW-0378">Hydrolase</keyword>
<evidence type="ECO:0000313" key="3">
    <source>
        <dbReference type="EMBL" id="SFV66847.1"/>
    </source>
</evidence>
<dbReference type="InterPro" id="IPR045572">
    <property type="entry name" value="RE_endonuc_C"/>
</dbReference>
<dbReference type="InterPro" id="IPR027417">
    <property type="entry name" value="P-loop_NTPase"/>
</dbReference>
<sequence length="968" mass="110206">MAGFNYERNLPHQVQAVSLLMRTFSGAVCVASEDKSMANVSNPTIEIDPLEMSRNIRGIYEEFNVPTHNRRSDAGSNVLDISMETGTGKTYTYTKMMFELQRQLGISKFIVVVPTLSIKAGTINFLKGKSTKEHFRQEYGCELKTYVVESKKGNKKKKEYMPQAVSQFVEANSFGAKSIHVLVINAGMVNSDTMSKAFDVTLFDKYNTPFGAIASVKPLMIVDEPHKFATEKKTWKNIEKFEAQYIIRYGATFNNDFKNRVYTLSAVDAFNDNLVKGVHAHVEKFEDGAGISVTLKSSSASEASFELNINAKKTTHKLIKGASLSKIHEAMQGLTIESMNSKKVLLSNGLELTKNATINPYSYDSSLQDRMIENAVKRHFELERELLTREVKIKPLTLFFIDDIEGYRDGNDLAGSLKTKFESIAKGHIERLLKTEKDGFYRDYLTKSLKDLSLIHGGYFSKDNSEKDEKIEKEINEILHDKESLLSLNNVRRFIFSKWTLREGWDNPNVFQICKLRSSGSVTSKLQEVGRGLRLPVNEYMSRVKDEEFFLHYSVDFSEKDFVHSLVSEINEKSGTFNEIEIPKRLNDEIIKAITDKYFISEDNLLETLDDAGAIKRNNDFKEGGYEILKALYSDAFGHGLQKDKIRSDDEVTNQTTIRAGHYAELKELWESINQKVVLEYKVENEEHFSMLLENFFLDNASRFKPQGVATKHSRVAIEDGVAFYQELESVEDEILPVVTMNYKAFLLELSTVISVNMQTLHSVFINIQDRLDINLYRNMQTIRSIRMGFNQYLLDNAVSSYKIGYELISNSIHPTKLTHSSGEPKESINASDVGVHYENGKVDDAYLFEELFFDSPLEKENIEKSIKEVTVFTKIPKNSIRIPVAGGGTYSPDFAYVLKDADGVKRLNLVVETKDVKAERDLRDEEKQKIKHAEILFNSFGGDVKVEFKRQLKGESMVGILREVLKR</sequence>
<proteinExistence type="predicted"/>
<dbReference type="Gene3D" id="3.40.50.300">
    <property type="entry name" value="P-loop containing nucleotide triphosphate hydrolases"/>
    <property type="match status" value="2"/>
</dbReference>
<name>A0A1W1CMC7_9ZZZZ</name>
<dbReference type="EMBL" id="FPHI01000030">
    <property type="protein sequence ID" value="SFV66847.1"/>
    <property type="molecule type" value="Genomic_DNA"/>
</dbReference>
<dbReference type="Pfam" id="PF19778">
    <property type="entry name" value="RE_endonuc"/>
    <property type="match status" value="1"/>
</dbReference>
<dbReference type="GO" id="GO:0015668">
    <property type="term" value="F:type III site-specific deoxyribonuclease activity"/>
    <property type="evidence" value="ECO:0007669"/>
    <property type="project" value="UniProtKB-EC"/>
</dbReference>
<reference evidence="3" key="1">
    <citation type="submission" date="2016-10" db="EMBL/GenBank/DDBJ databases">
        <authorList>
            <person name="de Groot N.N."/>
        </authorList>
    </citation>
    <scope>NUCLEOTIDE SEQUENCE</scope>
</reference>
<dbReference type="NCBIfam" id="NF012027">
    <property type="entry name" value="PRK15483.1"/>
    <property type="match status" value="1"/>
</dbReference>
<evidence type="ECO:0000259" key="1">
    <source>
        <dbReference type="Pfam" id="PF04851"/>
    </source>
</evidence>
<organism evidence="3">
    <name type="scientific">hydrothermal vent metagenome</name>
    <dbReference type="NCBI Taxonomy" id="652676"/>
    <lineage>
        <taxon>unclassified sequences</taxon>
        <taxon>metagenomes</taxon>
        <taxon>ecological metagenomes</taxon>
    </lineage>
</organism>
<dbReference type="EC" id="3.1.21.5" evidence="3"/>
<feature type="domain" description="Type III restriction enzyme C-terminal endonuclease" evidence="2">
    <location>
        <begin position="847"/>
        <end position="951"/>
    </location>
</feature>